<dbReference type="InterPro" id="IPR001188">
    <property type="entry name" value="Sperm_putr-bd"/>
</dbReference>
<protein>
    <recommendedName>
        <fullName evidence="8">Putrescine-binding periplasmic protein</fullName>
    </recommendedName>
</protein>
<dbReference type="InterPro" id="IPR006059">
    <property type="entry name" value="SBP"/>
</dbReference>
<dbReference type="PANTHER" id="PTHR30222:SF17">
    <property type="entry name" value="SPERMIDINE_PUTRESCINE-BINDING PERIPLASMIC PROTEIN"/>
    <property type="match status" value="1"/>
</dbReference>
<keyword evidence="3 5" id="KW-0732">Signal</keyword>
<sequence length="356" mass="38474">MTRTTLSFLVLLFALASGLAPALVDPPAAAGPELVILTWQDYLSPAVIQAFETESGARVRQVYFETDDARDQALSETEGAGYDLLLVDGTALTVYRKRGWISPLAPAAVPNRRFLDPRWAAAYPESQDAAVPYLWGTMGIAYRRDLVGRDLDSWMDLLRPAPPLRGRLLMVADHFDLFAVALKALGFSMNTIDGAQIQAAADLLRAQRPAVRRYGALAIDARSELLTGQVAAAVTYNGDAAALRRRNDQVVYVIPREGGALWLDYLAIAAQGVHPALAAAFLDFINRPEVAARNAADLSYATANLAAERLLPAKITQDPLIYPDAATLARCESYTRLPAAAIGARQQAYAALVHGD</sequence>
<feature type="signal peptide" evidence="5">
    <location>
        <begin position="1"/>
        <end position="22"/>
    </location>
</feature>
<reference evidence="6 7" key="1">
    <citation type="submission" date="2017-03" db="EMBL/GenBank/DDBJ databases">
        <title>Complete genome sequence of Candidatus 'Thiodictyon syntrophicum' sp. nov. strain Cad16T, a photolithoautotroph purple sulfur bacterium isolated from an alpine meromictic lake.</title>
        <authorList>
            <person name="Luedin S.M."/>
            <person name="Pothier J.F."/>
            <person name="Danza F."/>
            <person name="Storelli N."/>
            <person name="Wittwer M."/>
            <person name="Tonolla M."/>
        </authorList>
    </citation>
    <scope>NUCLEOTIDE SEQUENCE [LARGE SCALE GENOMIC DNA]</scope>
    <source>
        <strain evidence="6 7">Cad16T</strain>
    </source>
</reference>
<proteinExistence type="predicted"/>
<evidence type="ECO:0000313" key="6">
    <source>
        <dbReference type="EMBL" id="AUB83169.1"/>
    </source>
</evidence>
<dbReference type="GO" id="GO:0019808">
    <property type="term" value="F:polyamine binding"/>
    <property type="evidence" value="ECO:0007669"/>
    <property type="project" value="InterPro"/>
</dbReference>
<gene>
    <name evidence="6" type="ORF">THSYN_20975</name>
</gene>
<evidence type="ECO:0000313" key="7">
    <source>
        <dbReference type="Proteomes" id="UP000232638"/>
    </source>
</evidence>
<evidence type="ECO:0008006" key="8">
    <source>
        <dbReference type="Google" id="ProtNLM"/>
    </source>
</evidence>
<dbReference type="GO" id="GO:0042597">
    <property type="term" value="C:periplasmic space"/>
    <property type="evidence" value="ECO:0007669"/>
    <property type="project" value="UniProtKB-SubCell"/>
</dbReference>
<dbReference type="CDD" id="cd13590">
    <property type="entry name" value="PBP2_PotD_PotF_like"/>
    <property type="match status" value="1"/>
</dbReference>
<dbReference type="PANTHER" id="PTHR30222">
    <property type="entry name" value="SPERMIDINE/PUTRESCINE-BINDING PERIPLASMIC PROTEIN"/>
    <property type="match status" value="1"/>
</dbReference>
<dbReference type="AlphaFoldDB" id="A0A2K8UCL6"/>
<dbReference type="PRINTS" id="PR00909">
    <property type="entry name" value="SPERMDNBNDNG"/>
</dbReference>
<keyword evidence="2" id="KW-0813">Transport</keyword>
<dbReference type="EMBL" id="CP020370">
    <property type="protein sequence ID" value="AUB83169.1"/>
    <property type="molecule type" value="Genomic_DNA"/>
</dbReference>
<evidence type="ECO:0000256" key="2">
    <source>
        <dbReference type="ARBA" id="ARBA00022448"/>
    </source>
</evidence>
<dbReference type="GO" id="GO:0015846">
    <property type="term" value="P:polyamine transport"/>
    <property type="evidence" value="ECO:0007669"/>
    <property type="project" value="InterPro"/>
</dbReference>
<dbReference type="OrthoDB" id="9769319at2"/>
<evidence type="ECO:0000256" key="3">
    <source>
        <dbReference type="ARBA" id="ARBA00022729"/>
    </source>
</evidence>
<evidence type="ECO:0000256" key="5">
    <source>
        <dbReference type="SAM" id="SignalP"/>
    </source>
</evidence>
<evidence type="ECO:0000256" key="1">
    <source>
        <dbReference type="ARBA" id="ARBA00004418"/>
    </source>
</evidence>
<dbReference type="Pfam" id="PF13416">
    <property type="entry name" value="SBP_bac_8"/>
    <property type="match status" value="1"/>
</dbReference>
<dbReference type="RefSeq" id="WP_100920862.1">
    <property type="nucleotide sequence ID" value="NZ_CP020370.1"/>
</dbReference>
<dbReference type="KEGG" id="tsy:THSYN_20975"/>
<comment type="subcellular location">
    <subcellularLocation>
        <location evidence="1">Periplasm</location>
    </subcellularLocation>
</comment>
<organism evidence="6 7">
    <name type="scientific">Candidatus Thiodictyon syntrophicum</name>
    <dbReference type="NCBI Taxonomy" id="1166950"/>
    <lineage>
        <taxon>Bacteria</taxon>
        <taxon>Pseudomonadati</taxon>
        <taxon>Pseudomonadota</taxon>
        <taxon>Gammaproteobacteria</taxon>
        <taxon>Chromatiales</taxon>
        <taxon>Chromatiaceae</taxon>
        <taxon>Thiodictyon</taxon>
    </lineage>
</organism>
<dbReference type="Proteomes" id="UP000232638">
    <property type="component" value="Chromosome"/>
</dbReference>
<accession>A0A2K8UCL6</accession>
<feature type="chain" id="PRO_5014784832" description="Putrescine-binding periplasmic protein" evidence="5">
    <location>
        <begin position="23"/>
        <end position="356"/>
    </location>
</feature>
<keyword evidence="4" id="KW-0574">Periplasm</keyword>
<name>A0A2K8UCL6_9GAMM</name>
<evidence type="ECO:0000256" key="4">
    <source>
        <dbReference type="ARBA" id="ARBA00022764"/>
    </source>
</evidence>
<dbReference type="Gene3D" id="3.40.190.10">
    <property type="entry name" value="Periplasmic binding protein-like II"/>
    <property type="match status" value="2"/>
</dbReference>
<keyword evidence="7" id="KW-1185">Reference proteome</keyword>
<dbReference type="SUPFAM" id="SSF53850">
    <property type="entry name" value="Periplasmic binding protein-like II"/>
    <property type="match status" value="1"/>
</dbReference>